<dbReference type="Proteomes" id="UP000694397">
    <property type="component" value="Chromosome 8"/>
</dbReference>
<comment type="similarity">
    <text evidence="3 11">Belongs to the PIGV family.</text>
</comment>
<dbReference type="GO" id="GO:0005789">
    <property type="term" value="C:endoplasmic reticulum membrane"/>
    <property type="evidence" value="ECO:0007669"/>
    <property type="project" value="UniProtKB-SubCell"/>
</dbReference>
<evidence type="ECO:0000256" key="9">
    <source>
        <dbReference type="ARBA" id="ARBA00022989"/>
    </source>
</evidence>
<comment type="pathway">
    <text evidence="2 11">Glycolipid biosynthesis; glycosylphosphatidylinositol-anchor biosynthesis.</text>
</comment>
<dbReference type="KEGG" id="sfm:108937179"/>
<dbReference type="GeneID" id="108937179"/>
<keyword evidence="10 11" id="KW-0472">Membrane</keyword>
<evidence type="ECO:0000256" key="10">
    <source>
        <dbReference type="ARBA" id="ARBA00023136"/>
    </source>
</evidence>
<proteinExistence type="inferred from homology"/>
<dbReference type="GO" id="GO:0031501">
    <property type="term" value="C:mannosyltransferase complex"/>
    <property type="evidence" value="ECO:0007669"/>
    <property type="project" value="TreeGrafter"/>
</dbReference>
<dbReference type="GeneTree" id="ENSGT00390000013174"/>
<evidence type="ECO:0000256" key="3">
    <source>
        <dbReference type="ARBA" id="ARBA00008698"/>
    </source>
</evidence>
<feature type="transmembrane region" description="Helical" evidence="11">
    <location>
        <begin position="111"/>
        <end position="131"/>
    </location>
</feature>
<feature type="transmembrane region" description="Helical" evidence="11">
    <location>
        <begin position="333"/>
        <end position="352"/>
    </location>
</feature>
<feature type="transmembrane region" description="Helical" evidence="11">
    <location>
        <begin position="385"/>
        <end position="404"/>
    </location>
</feature>
<comment type="caution">
    <text evidence="11">Lacks conserved residue(s) required for the propagation of feature annotation.</text>
</comment>
<comment type="function">
    <text evidence="11">Mannosyltransferase involved in glycosylphosphatidylinositol-anchor biosynthesis.</text>
</comment>
<keyword evidence="4 11" id="KW-0337">GPI-anchor biosynthesis</keyword>
<evidence type="ECO:0000256" key="7">
    <source>
        <dbReference type="ARBA" id="ARBA00022692"/>
    </source>
</evidence>
<keyword evidence="8 11" id="KW-0256">Endoplasmic reticulum</keyword>
<evidence type="ECO:0000256" key="5">
    <source>
        <dbReference type="ARBA" id="ARBA00022676"/>
    </source>
</evidence>
<keyword evidence="7 11" id="KW-0812">Transmembrane</keyword>
<feature type="chain" id="PRO_5034991473" description="GPI mannosyltransferase 2" evidence="12">
    <location>
        <begin position="23"/>
        <end position="508"/>
    </location>
</feature>
<accession>A0A8C9RK53</accession>
<reference evidence="13 14" key="1">
    <citation type="submission" date="2019-04" db="EMBL/GenBank/DDBJ databases">
        <authorList>
            <consortium name="Wellcome Sanger Institute Data Sharing"/>
        </authorList>
    </citation>
    <scope>NUCLEOTIDE SEQUENCE [LARGE SCALE GENOMIC DNA]</scope>
</reference>
<feature type="transmembrane region" description="Helical" evidence="11">
    <location>
        <begin position="185"/>
        <end position="212"/>
    </location>
</feature>
<dbReference type="UniPathway" id="UPA00196"/>
<feature type="transmembrane region" description="Helical" evidence="11">
    <location>
        <begin position="80"/>
        <end position="99"/>
    </location>
</feature>
<evidence type="ECO:0000256" key="1">
    <source>
        <dbReference type="ARBA" id="ARBA00004477"/>
    </source>
</evidence>
<dbReference type="GO" id="GO:0006506">
    <property type="term" value="P:GPI anchor biosynthetic process"/>
    <property type="evidence" value="ECO:0007669"/>
    <property type="project" value="UniProtKB-UniPathway"/>
</dbReference>
<keyword evidence="5 11" id="KW-0328">Glycosyltransferase</keyword>
<evidence type="ECO:0000256" key="11">
    <source>
        <dbReference type="RuleBase" id="RU363112"/>
    </source>
</evidence>
<dbReference type="Pfam" id="PF04188">
    <property type="entry name" value="Mannosyl_trans2"/>
    <property type="match status" value="1"/>
</dbReference>
<dbReference type="AlphaFoldDB" id="A0A8C9RK53"/>
<dbReference type="Ensembl" id="ENSSFOT00015015247.2">
    <property type="protein sequence ID" value="ENSSFOP00015015066.1"/>
    <property type="gene ID" value="ENSSFOG00015009742.2"/>
</dbReference>
<evidence type="ECO:0000256" key="2">
    <source>
        <dbReference type="ARBA" id="ARBA00004687"/>
    </source>
</evidence>
<dbReference type="GO" id="GO:0000009">
    <property type="term" value="F:alpha-1,6-mannosyltransferase activity"/>
    <property type="evidence" value="ECO:0007669"/>
    <property type="project" value="InterPro"/>
</dbReference>
<dbReference type="PANTHER" id="PTHR12468">
    <property type="entry name" value="GPI MANNOSYLTRANSFERASE 2"/>
    <property type="match status" value="1"/>
</dbReference>
<protein>
    <recommendedName>
        <fullName evidence="11">GPI mannosyltransferase 2</fullName>
        <ecNumber evidence="11">2.4.1.-</ecNumber>
    </recommendedName>
</protein>
<comment type="subcellular location">
    <subcellularLocation>
        <location evidence="1 11">Endoplasmic reticulum membrane</location>
        <topology evidence="1 11">Multi-pass membrane protein</topology>
    </subcellularLocation>
</comment>
<evidence type="ECO:0000256" key="6">
    <source>
        <dbReference type="ARBA" id="ARBA00022679"/>
    </source>
</evidence>
<reference evidence="13" key="3">
    <citation type="submission" date="2025-09" db="UniProtKB">
        <authorList>
            <consortium name="Ensembl"/>
        </authorList>
    </citation>
    <scope>IDENTIFICATION</scope>
</reference>
<evidence type="ECO:0000313" key="13">
    <source>
        <dbReference type="Ensembl" id="ENSSFOP00015015066.1"/>
    </source>
</evidence>
<dbReference type="GO" id="GO:0004376">
    <property type="term" value="F:GPI mannosyltransferase activity"/>
    <property type="evidence" value="ECO:0007669"/>
    <property type="project" value="InterPro"/>
</dbReference>
<keyword evidence="9 11" id="KW-1133">Transmembrane helix</keyword>
<name>A0A8C9RK53_SCLFO</name>
<evidence type="ECO:0000256" key="8">
    <source>
        <dbReference type="ARBA" id="ARBA00022824"/>
    </source>
</evidence>
<organism evidence="13 14">
    <name type="scientific">Scleropages formosus</name>
    <name type="common">Asian bonytongue</name>
    <name type="synonym">Osteoglossum formosum</name>
    <dbReference type="NCBI Taxonomy" id="113540"/>
    <lineage>
        <taxon>Eukaryota</taxon>
        <taxon>Metazoa</taxon>
        <taxon>Chordata</taxon>
        <taxon>Craniata</taxon>
        <taxon>Vertebrata</taxon>
        <taxon>Euteleostomi</taxon>
        <taxon>Actinopterygii</taxon>
        <taxon>Neopterygii</taxon>
        <taxon>Teleostei</taxon>
        <taxon>Osteoglossocephala</taxon>
        <taxon>Osteoglossomorpha</taxon>
        <taxon>Osteoglossiformes</taxon>
        <taxon>Osteoglossidae</taxon>
        <taxon>Scleropages</taxon>
    </lineage>
</organism>
<keyword evidence="14" id="KW-1185">Reference proteome</keyword>
<evidence type="ECO:0000256" key="4">
    <source>
        <dbReference type="ARBA" id="ARBA00022502"/>
    </source>
</evidence>
<gene>
    <name evidence="13" type="primary">PIGV</name>
    <name evidence="13" type="synonym">pigv</name>
</gene>
<dbReference type="PANTHER" id="PTHR12468:SF2">
    <property type="entry name" value="GPI MANNOSYLTRANSFERASE 2"/>
    <property type="match status" value="1"/>
</dbReference>
<dbReference type="RefSeq" id="XP_018612486.1">
    <property type="nucleotide sequence ID" value="XM_018756970.1"/>
</dbReference>
<keyword evidence="12" id="KW-0732">Signal</keyword>
<dbReference type="CTD" id="55650"/>
<evidence type="ECO:0000313" key="14">
    <source>
        <dbReference type="Proteomes" id="UP000694397"/>
    </source>
</evidence>
<dbReference type="EC" id="2.4.1.-" evidence="11"/>
<sequence length="508" mass="56799">MERWTAVRFAAFSRALSLALQAAFNAVVPDHAADAFSPPRTEQPLLLDPLVEMLFGGLSHWDAEHFLFIAEHGYLYEHNFAFFPLFPLCLRAVSISLLWPLCGWLSRHGQLLVSAVLVNSVLSVLAAVALYSLSCHVLQERRLALLSSLLFCLTPANVFLAAGYSESLFAALVFGGLWMLEESHLPGASVVLGLATAARANGLVNAGFLLYLPLQRTLAQALVVSSGARGAAWGRRYFSCFLTASFGVICVVFPFAAFQYYGYRTFCTPSMQLEQVSPTLLDLAQTKGYRVPDARGPLPMWCSSHLPLLYSYIQDVYWDVGFLRYFQLKQVPNFLLALPVAVLGAAATWSYASANWSLCLRLGLWGGELKRQADTPTPGFHNPKVFVYLVHFTFLLGFGVFCMHVQVVTRFLASSSPVLYWFCAHLLLRYEPLLQDDRLFAANEGQLEQKYQWPSVSSMALRAVPCNPLTTLLLHRQAWCPLTRWLLGYFISYWLLGLLLHCNSLPWT</sequence>
<reference evidence="13" key="2">
    <citation type="submission" date="2025-08" db="UniProtKB">
        <authorList>
            <consortium name="Ensembl"/>
        </authorList>
    </citation>
    <scope>IDENTIFICATION</scope>
</reference>
<evidence type="ECO:0000256" key="12">
    <source>
        <dbReference type="SAM" id="SignalP"/>
    </source>
</evidence>
<feature type="signal peptide" evidence="12">
    <location>
        <begin position="1"/>
        <end position="22"/>
    </location>
</feature>
<dbReference type="OrthoDB" id="10252502at2759"/>
<feature type="transmembrane region" description="Helical" evidence="11">
    <location>
        <begin position="237"/>
        <end position="261"/>
    </location>
</feature>
<feature type="transmembrane region" description="Helical" evidence="11">
    <location>
        <begin position="482"/>
        <end position="502"/>
    </location>
</feature>
<keyword evidence="6 11" id="KW-0808">Transferase</keyword>
<dbReference type="InterPro" id="IPR007315">
    <property type="entry name" value="PIG-V/Gpi18"/>
</dbReference>